<name>A0AA38WDN0_9ASTR</name>
<dbReference type="EMBL" id="JARYMX010000003">
    <property type="protein sequence ID" value="KAJ9556787.1"/>
    <property type="molecule type" value="Genomic_DNA"/>
</dbReference>
<comment type="caution">
    <text evidence="1">The sequence shown here is derived from an EMBL/GenBank/DDBJ whole genome shotgun (WGS) entry which is preliminary data.</text>
</comment>
<reference evidence="1" key="1">
    <citation type="submission" date="2023-03" db="EMBL/GenBank/DDBJ databases">
        <title>Chromosome-scale reference genome and RAD-based genetic map of yellow starthistle (Centaurea solstitialis) reveal putative structural variation and QTLs associated with invader traits.</title>
        <authorList>
            <person name="Reatini B."/>
            <person name="Cang F.A."/>
            <person name="Jiang Q."/>
            <person name="Mckibben M.T.W."/>
            <person name="Barker M.S."/>
            <person name="Rieseberg L.H."/>
            <person name="Dlugosch K.M."/>
        </authorList>
    </citation>
    <scope>NUCLEOTIDE SEQUENCE</scope>
    <source>
        <strain evidence="1">CAN-66</strain>
        <tissue evidence="1">Leaf</tissue>
    </source>
</reference>
<sequence>MGINININKAMHMFDEIIEKGLCNNDQVDKALSLFHLMSDNKLNFAIFMNTIPINGANKCRRLDTNS</sequence>
<organism evidence="1 2">
    <name type="scientific">Centaurea solstitialis</name>
    <name type="common">yellow star-thistle</name>
    <dbReference type="NCBI Taxonomy" id="347529"/>
    <lineage>
        <taxon>Eukaryota</taxon>
        <taxon>Viridiplantae</taxon>
        <taxon>Streptophyta</taxon>
        <taxon>Embryophyta</taxon>
        <taxon>Tracheophyta</taxon>
        <taxon>Spermatophyta</taxon>
        <taxon>Magnoliopsida</taxon>
        <taxon>eudicotyledons</taxon>
        <taxon>Gunneridae</taxon>
        <taxon>Pentapetalae</taxon>
        <taxon>asterids</taxon>
        <taxon>campanulids</taxon>
        <taxon>Asterales</taxon>
        <taxon>Asteraceae</taxon>
        <taxon>Carduoideae</taxon>
        <taxon>Cardueae</taxon>
        <taxon>Centaureinae</taxon>
        <taxon>Centaurea</taxon>
    </lineage>
</organism>
<dbReference type="Proteomes" id="UP001172457">
    <property type="component" value="Chromosome 3"/>
</dbReference>
<accession>A0AA38WDN0</accession>
<keyword evidence="2" id="KW-1185">Reference proteome</keyword>
<gene>
    <name evidence="1" type="ORF">OSB04_011401</name>
</gene>
<dbReference type="InterPro" id="IPR002885">
    <property type="entry name" value="PPR_rpt"/>
</dbReference>
<evidence type="ECO:0000313" key="2">
    <source>
        <dbReference type="Proteomes" id="UP001172457"/>
    </source>
</evidence>
<evidence type="ECO:0008006" key="3">
    <source>
        <dbReference type="Google" id="ProtNLM"/>
    </source>
</evidence>
<proteinExistence type="predicted"/>
<evidence type="ECO:0000313" key="1">
    <source>
        <dbReference type="EMBL" id="KAJ9556787.1"/>
    </source>
</evidence>
<dbReference type="NCBIfam" id="TIGR00756">
    <property type="entry name" value="PPR"/>
    <property type="match status" value="1"/>
</dbReference>
<dbReference type="Pfam" id="PF01535">
    <property type="entry name" value="PPR"/>
    <property type="match status" value="1"/>
</dbReference>
<dbReference type="AlphaFoldDB" id="A0AA38WDN0"/>
<protein>
    <recommendedName>
        <fullName evidence="3">Pentatricopeptide repeat-containing protein</fullName>
    </recommendedName>
</protein>